<dbReference type="Proteomes" id="UP001438707">
    <property type="component" value="Unassembled WGS sequence"/>
</dbReference>
<protein>
    <recommendedName>
        <fullName evidence="3">NADH dehydrogenase [ubiquinone] 1 alpha subcomplex subunit 7</fullName>
    </recommendedName>
</protein>
<evidence type="ECO:0000313" key="2">
    <source>
        <dbReference type="Proteomes" id="UP001438707"/>
    </source>
</evidence>
<proteinExistence type="predicted"/>
<reference evidence="1 2" key="1">
    <citation type="journal article" date="2024" name="Nat. Commun.">
        <title>Phylogenomics reveals the evolutionary origins of lichenization in chlorophyte algae.</title>
        <authorList>
            <person name="Puginier C."/>
            <person name="Libourel C."/>
            <person name="Otte J."/>
            <person name="Skaloud P."/>
            <person name="Haon M."/>
            <person name="Grisel S."/>
            <person name="Petersen M."/>
            <person name="Berrin J.G."/>
            <person name="Delaux P.M."/>
            <person name="Dal Grande F."/>
            <person name="Keller J."/>
        </authorList>
    </citation>
    <scope>NUCLEOTIDE SEQUENCE [LARGE SCALE GENOMIC DNA]</scope>
    <source>
        <strain evidence="1 2">SAG 2145</strain>
    </source>
</reference>
<evidence type="ECO:0008006" key="3">
    <source>
        <dbReference type="Google" id="ProtNLM"/>
    </source>
</evidence>
<gene>
    <name evidence="1" type="ORF">WJX74_006861</name>
</gene>
<name>A0AAW1SCI0_9CHLO</name>
<dbReference type="PANTHER" id="PTHR36391">
    <property type="entry name" value="FURRY"/>
    <property type="match status" value="1"/>
</dbReference>
<organism evidence="1 2">
    <name type="scientific">Apatococcus lobatus</name>
    <dbReference type="NCBI Taxonomy" id="904363"/>
    <lineage>
        <taxon>Eukaryota</taxon>
        <taxon>Viridiplantae</taxon>
        <taxon>Chlorophyta</taxon>
        <taxon>core chlorophytes</taxon>
        <taxon>Trebouxiophyceae</taxon>
        <taxon>Chlorellales</taxon>
        <taxon>Chlorellaceae</taxon>
        <taxon>Apatococcus</taxon>
    </lineage>
</organism>
<sequence length="133" mass="15053">MAKRIAETVTGFVQKLGLRPPWKVTGVVSTVEYKEALPEARDFRRYAPGSHPVRPSVPHNQPEHVYNTRYYPRDTRREGMLVGGTNKKHMVTYHVDPREDALEVSAVPPTAGVPHKWGKKVGVTEYENNGYTL</sequence>
<dbReference type="EMBL" id="JALJOS010000002">
    <property type="protein sequence ID" value="KAK9843093.1"/>
    <property type="molecule type" value="Genomic_DNA"/>
</dbReference>
<dbReference type="PANTHER" id="PTHR36391:SF1">
    <property type="entry name" value="FURRY"/>
    <property type="match status" value="1"/>
</dbReference>
<keyword evidence="2" id="KW-1185">Reference proteome</keyword>
<evidence type="ECO:0000313" key="1">
    <source>
        <dbReference type="EMBL" id="KAK9843093.1"/>
    </source>
</evidence>
<dbReference type="AlphaFoldDB" id="A0AAW1SCI0"/>
<accession>A0AAW1SCI0</accession>
<comment type="caution">
    <text evidence="1">The sequence shown here is derived from an EMBL/GenBank/DDBJ whole genome shotgun (WGS) entry which is preliminary data.</text>
</comment>